<reference evidence="1" key="1">
    <citation type="submission" date="2020-01" db="EMBL/GenBank/DDBJ databases">
        <title>Development of genomics and gene disruption for Polysphondylium violaceum indicates a role for the polyketide synthase stlB in stalk morphogenesis.</title>
        <authorList>
            <person name="Narita B."/>
            <person name="Kawabe Y."/>
            <person name="Kin K."/>
            <person name="Saito T."/>
            <person name="Gibbs R."/>
            <person name="Kuspa A."/>
            <person name="Muzny D."/>
            <person name="Queller D."/>
            <person name="Richards S."/>
            <person name="Strassman J."/>
            <person name="Sucgang R."/>
            <person name="Worley K."/>
            <person name="Schaap P."/>
        </authorList>
    </citation>
    <scope>NUCLEOTIDE SEQUENCE</scope>
    <source>
        <strain evidence="1">QSvi11</strain>
    </source>
</reference>
<dbReference type="Proteomes" id="UP000695562">
    <property type="component" value="Unassembled WGS sequence"/>
</dbReference>
<protein>
    <recommendedName>
        <fullName evidence="3">C2H2-type domain-containing protein</fullName>
    </recommendedName>
</protein>
<gene>
    <name evidence="1" type="ORF">CYY_007888</name>
</gene>
<sequence length="207" mass="23773">MKPQLKKVKLDDEFVINTLFDFKHSKGSVPKSLSECSFCFKNEPKMNIGNLINAVEGAPFILTKEEIGTATKPFPKLEHKLRSEHIQKNADGFYVCDYEGCGKKIRGNKGNLSSHMRSHTKKNKVVQTSGYEQLYKLDGKPRGDDLSYYTDKYGVHILRKDVNGDYLCFYKNCSERMLTNYSRHLATHEQNNDLIEQDLSLCIFKGF</sequence>
<evidence type="ECO:0000313" key="1">
    <source>
        <dbReference type="EMBL" id="KAF2070797.1"/>
    </source>
</evidence>
<keyword evidence="2" id="KW-1185">Reference proteome</keyword>
<dbReference type="OrthoDB" id="21053at2759"/>
<dbReference type="EMBL" id="AJWJ01000445">
    <property type="protein sequence ID" value="KAF2070797.1"/>
    <property type="molecule type" value="Genomic_DNA"/>
</dbReference>
<dbReference type="AlphaFoldDB" id="A0A8J4PMY4"/>
<evidence type="ECO:0008006" key="3">
    <source>
        <dbReference type="Google" id="ProtNLM"/>
    </source>
</evidence>
<proteinExistence type="predicted"/>
<name>A0A8J4PMY4_9MYCE</name>
<organism evidence="1 2">
    <name type="scientific">Polysphondylium violaceum</name>
    <dbReference type="NCBI Taxonomy" id="133409"/>
    <lineage>
        <taxon>Eukaryota</taxon>
        <taxon>Amoebozoa</taxon>
        <taxon>Evosea</taxon>
        <taxon>Eumycetozoa</taxon>
        <taxon>Dictyostelia</taxon>
        <taxon>Dictyosteliales</taxon>
        <taxon>Dictyosteliaceae</taxon>
        <taxon>Polysphondylium</taxon>
    </lineage>
</organism>
<evidence type="ECO:0000313" key="2">
    <source>
        <dbReference type="Proteomes" id="UP000695562"/>
    </source>
</evidence>
<dbReference type="Gene3D" id="3.30.160.60">
    <property type="entry name" value="Classic Zinc Finger"/>
    <property type="match status" value="1"/>
</dbReference>
<accession>A0A8J4PMY4</accession>
<comment type="caution">
    <text evidence="1">The sequence shown here is derived from an EMBL/GenBank/DDBJ whole genome shotgun (WGS) entry which is preliminary data.</text>
</comment>